<dbReference type="AlphaFoldDB" id="A0A8J5Y5Y1"/>
<dbReference type="EMBL" id="JAHUZN010000013">
    <property type="protein sequence ID" value="KAG8472480.1"/>
    <property type="molecule type" value="Genomic_DNA"/>
</dbReference>
<comment type="caution">
    <text evidence="1">The sequence shown here is derived from an EMBL/GenBank/DDBJ whole genome shotgun (WGS) entry which is preliminary data.</text>
</comment>
<accession>A0A8J5Y5Y1</accession>
<sequence>MIWSIAYMLPIQEISVEYDDHTMSEGLCLGLQLSQKSPATSEARPFDGASTIRGTWVSTSLTWYDLENPSGVGRGGHWWSGGCCKYWG</sequence>
<gene>
    <name evidence="1" type="ORF">CXB51_034281</name>
</gene>
<dbReference type="Proteomes" id="UP000701853">
    <property type="component" value="Chromosome 13"/>
</dbReference>
<reference evidence="1 2" key="1">
    <citation type="journal article" date="2021" name="bioRxiv">
        <title>The Gossypium anomalum genome as a resource for cotton improvement and evolutionary analysis of hybrid incompatibility.</title>
        <authorList>
            <person name="Grover C.E."/>
            <person name="Yuan D."/>
            <person name="Arick M.A."/>
            <person name="Miller E.R."/>
            <person name="Hu G."/>
            <person name="Peterson D.G."/>
            <person name="Wendel J.F."/>
            <person name="Udall J.A."/>
        </authorList>
    </citation>
    <scope>NUCLEOTIDE SEQUENCE [LARGE SCALE GENOMIC DNA]</scope>
    <source>
        <strain evidence="1">JFW-Udall</strain>
        <tissue evidence="1">Leaf</tissue>
    </source>
</reference>
<organism evidence="1 2">
    <name type="scientific">Gossypium anomalum</name>
    <dbReference type="NCBI Taxonomy" id="47600"/>
    <lineage>
        <taxon>Eukaryota</taxon>
        <taxon>Viridiplantae</taxon>
        <taxon>Streptophyta</taxon>
        <taxon>Embryophyta</taxon>
        <taxon>Tracheophyta</taxon>
        <taxon>Spermatophyta</taxon>
        <taxon>Magnoliopsida</taxon>
        <taxon>eudicotyledons</taxon>
        <taxon>Gunneridae</taxon>
        <taxon>Pentapetalae</taxon>
        <taxon>rosids</taxon>
        <taxon>malvids</taxon>
        <taxon>Malvales</taxon>
        <taxon>Malvaceae</taxon>
        <taxon>Malvoideae</taxon>
        <taxon>Gossypium</taxon>
    </lineage>
</organism>
<evidence type="ECO:0000313" key="2">
    <source>
        <dbReference type="Proteomes" id="UP000701853"/>
    </source>
</evidence>
<proteinExistence type="predicted"/>
<evidence type="ECO:0000313" key="1">
    <source>
        <dbReference type="EMBL" id="KAG8472480.1"/>
    </source>
</evidence>
<protein>
    <submittedName>
        <fullName evidence="1">Uncharacterized protein</fullName>
    </submittedName>
</protein>
<keyword evidence="2" id="KW-1185">Reference proteome</keyword>
<name>A0A8J5Y5Y1_9ROSI</name>